<feature type="region of interest" description="Disordered" evidence="2">
    <location>
        <begin position="438"/>
        <end position="490"/>
    </location>
</feature>
<organism evidence="3 4">
    <name type="scientific">Ridgeia piscesae</name>
    <name type="common">Tubeworm</name>
    <dbReference type="NCBI Taxonomy" id="27915"/>
    <lineage>
        <taxon>Eukaryota</taxon>
        <taxon>Metazoa</taxon>
        <taxon>Spiralia</taxon>
        <taxon>Lophotrochozoa</taxon>
        <taxon>Annelida</taxon>
        <taxon>Polychaeta</taxon>
        <taxon>Sedentaria</taxon>
        <taxon>Canalipalpata</taxon>
        <taxon>Sabellida</taxon>
        <taxon>Siboglinidae</taxon>
        <taxon>Ridgeia</taxon>
    </lineage>
</organism>
<dbReference type="GO" id="GO:0044295">
    <property type="term" value="C:axonal growth cone"/>
    <property type="evidence" value="ECO:0007669"/>
    <property type="project" value="TreeGrafter"/>
</dbReference>
<accession>A0AAD9L2W9</accession>
<comment type="caution">
    <text evidence="3">The sequence shown here is derived from an EMBL/GenBank/DDBJ whole genome shotgun (WGS) entry which is preliminary data.</text>
</comment>
<dbReference type="AlphaFoldDB" id="A0AAD9L2W9"/>
<reference evidence="3" key="1">
    <citation type="journal article" date="2023" name="Mol. Biol. Evol.">
        <title>Third-Generation Sequencing Reveals the Adaptive Role of the Epigenome in Three Deep-Sea Polychaetes.</title>
        <authorList>
            <person name="Perez M."/>
            <person name="Aroh O."/>
            <person name="Sun Y."/>
            <person name="Lan Y."/>
            <person name="Juniper S.K."/>
            <person name="Young C.R."/>
            <person name="Angers B."/>
            <person name="Qian P.Y."/>
        </authorList>
    </citation>
    <scope>NUCLEOTIDE SEQUENCE</scope>
    <source>
        <strain evidence="3">R07B-5</strain>
    </source>
</reference>
<dbReference type="Proteomes" id="UP001209878">
    <property type="component" value="Unassembled WGS sequence"/>
</dbReference>
<keyword evidence="4" id="KW-1185">Reference proteome</keyword>
<dbReference type="GO" id="GO:0005737">
    <property type="term" value="C:cytoplasm"/>
    <property type="evidence" value="ECO:0007669"/>
    <property type="project" value="TreeGrafter"/>
</dbReference>
<dbReference type="PANTHER" id="PTHR46606">
    <property type="entry name" value="SHOOTIN-1"/>
    <property type="match status" value="1"/>
</dbReference>
<gene>
    <name evidence="3" type="ORF">NP493_393g05046</name>
</gene>
<dbReference type="EMBL" id="JAODUO010000392">
    <property type="protein sequence ID" value="KAK2181575.1"/>
    <property type="molecule type" value="Genomic_DNA"/>
</dbReference>
<evidence type="ECO:0008006" key="5">
    <source>
        <dbReference type="Google" id="ProtNLM"/>
    </source>
</evidence>
<keyword evidence="1" id="KW-0175">Coiled coil</keyword>
<dbReference type="PANTHER" id="PTHR46606:SF5">
    <property type="entry name" value="SHOOTIN-1"/>
    <property type="match status" value="1"/>
</dbReference>
<feature type="coiled-coil region" evidence="1">
    <location>
        <begin position="86"/>
        <end position="152"/>
    </location>
</feature>
<dbReference type="GO" id="GO:0031252">
    <property type="term" value="C:cell leading edge"/>
    <property type="evidence" value="ECO:0007669"/>
    <property type="project" value="TreeGrafter"/>
</dbReference>
<dbReference type="GO" id="GO:0048812">
    <property type="term" value="P:neuron projection morphogenesis"/>
    <property type="evidence" value="ECO:0007669"/>
    <property type="project" value="TreeGrafter"/>
</dbReference>
<name>A0AAD9L2W9_RIDPI</name>
<evidence type="ECO:0000313" key="3">
    <source>
        <dbReference type="EMBL" id="KAK2181575.1"/>
    </source>
</evidence>
<evidence type="ECO:0000256" key="2">
    <source>
        <dbReference type="SAM" id="MobiDB-lite"/>
    </source>
</evidence>
<proteinExistence type="predicted"/>
<protein>
    <recommendedName>
        <fullName evidence="5">Shootin-1</fullName>
    </recommendedName>
</protein>
<evidence type="ECO:0000256" key="1">
    <source>
        <dbReference type="SAM" id="Coils"/>
    </source>
</evidence>
<feature type="coiled-coil region" evidence="1">
    <location>
        <begin position="218"/>
        <end position="307"/>
    </location>
</feature>
<dbReference type="InterPro" id="IPR024849">
    <property type="entry name" value="Shootin-1"/>
</dbReference>
<evidence type="ECO:0000313" key="4">
    <source>
        <dbReference type="Proteomes" id="UP001209878"/>
    </source>
</evidence>
<sequence length="490" mass="56613">MYNEYDNVKSLCLLTVYEPVYNEYDKLNTVYKIEKECRSEAERYASKVNKQNKKLKRQSQHILLQLGTLDIDITEDDDGEGEGEGKEKVEEQQEHWNHMIDDLETQLAGLKSRLRQVEEEHEQTSKEHMIALQKLEAEKEAHKQTKAALQYYENSLKQFRRVSTRAYEEFNDLRDRYEKENVLKTEAEKYASKMLSERDAMARESSVLLASAASDERLMSALLEIETLTKDLAAERQQHNVQVTGLEEMLASCQDQTQIRDLEKQVELATEESESLRKQVIDLQKWQQTLEQQNTDLTQKLDDAEEKLRPPPPPQAPPMPVGGIFQPLHNILKKDIKQKKDTSKLGGDVQRDPRYEDAIKEMMSRIQSGGNLRSVPKRDSQVSLRDSSASQTDMFAGQISRSSNRTDTFTEKPKTETKEKSAMADLHQILVSLKKGQLELSDSEPAQESELARTFNRIRGSQKEPNLSLITEEDEKETQNRYRQMRAARQ</sequence>
<dbReference type="GO" id="GO:2001224">
    <property type="term" value="P:positive regulation of neuron migration"/>
    <property type="evidence" value="ECO:0007669"/>
    <property type="project" value="TreeGrafter"/>
</dbReference>